<accession>A0ABS4GGF5</accession>
<organism evidence="1 2">
    <name type="scientific">Sedimentibacter acidaminivorans</name>
    <dbReference type="NCBI Taxonomy" id="913099"/>
    <lineage>
        <taxon>Bacteria</taxon>
        <taxon>Bacillati</taxon>
        <taxon>Bacillota</taxon>
        <taxon>Tissierellia</taxon>
        <taxon>Sedimentibacter</taxon>
    </lineage>
</organism>
<evidence type="ECO:0000313" key="1">
    <source>
        <dbReference type="EMBL" id="MBP1926780.1"/>
    </source>
</evidence>
<keyword evidence="1" id="KW-0560">Oxidoreductase</keyword>
<dbReference type="RefSeq" id="WP_209512504.1">
    <property type="nucleotide sequence ID" value="NZ_JAGGKS010000008.1"/>
</dbReference>
<sequence>MSLELRKISIKDVIFSNESKIDNDILYISLKYLEELVKEDKRIKDVRFDIAKPGESVRILPVKDVIEPRAKKDVDAFPGLFKETMDEVGSGITCVLKGCAVVTTGPIVGFQEGLIDMSGPAAEYSIFSKLINIVMVITKEDYVDSHEHEETVRLAGIKVAQYIGKIGLEYENYEVENYEWKNIGQKYAEYPELPKVAYVYNCMSQGLLHDTYFYGRDSKLIIPTIITPLEVMDGAIVSGNCVSPGSKTTTYHHLNNSVIKELFNKHGKEINFMGIVLNPLMVTLKEKYRNTMLTVRFVEMLGAEGVIISQEGFGNPTTDLMVVCQSLENKKIDTVVITNEDAGVDGMSESLPDSVTEAKAIVSTGNSNATILLPKMDKVIGNLNEIERVTGGNVDSIQDDGTLLVEIHGIMGSHNLQGNTLLSAITI</sequence>
<gene>
    <name evidence="1" type="ORF">J2Z76_002650</name>
</gene>
<dbReference type="EMBL" id="JAGGKS010000008">
    <property type="protein sequence ID" value="MBP1926780.1"/>
    <property type="molecule type" value="Genomic_DNA"/>
</dbReference>
<dbReference type="EC" id="1.21.4.2" evidence="1"/>
<reference evidence="1 2" key="1">
    <citation type="submission" date="2021-03" db="EMBL/GenBank/DDBJ databases">
        <title>Genomic Encyclopedia of Type Strains, Phase IV (KMG-IV): sequencing the most valuable type-strain genomes for metagenomic binning, comparative biology and taxonomic classification.</title>
        <authorList>
            <person name="Goeker M."/>
        </authorList>
    </citation>
    <scope>NUCLEOTIDE SEQUENCE [LARGE SCALE GENOMIC DNA]</scope>
    <source>
        <strain evidence="1 2">DSM 24004</strain>
    </source>
</reference>
<protein>
    <submittedName>
        <fullName evidence="1">Glycine reductase</fullName>
        <ecNumber evidence="1">1.21.4.2</ecNumber>
    </submittedName>
</protein>
<evidence type="ECO:0000313" key="2">
    <source>
        <dbReference type="Proteomes" id="UP001519342"/>
    </source>
</evidence>
<dbReference type="InterPro" id="IPR015417">
    <property type="entry name" value="Gly_reductase_pB_sua/b"/>
</dbReference>
<keyword evidence="2" id="KW-1185">Reference proteome</keyword>
<dbReference type="GO" id="GO:0030699">
    <property type="term" value="F:glycine reductase activity"/>
    <property type="evidence" value="ECO:0007669"/>
    <property type="project" value="UniProtKB-EC"/>
</dbReference>
<comment type="caution">
    <text evidence="1">The sequence shown here is derived from an EMBL/GenBank/DDBJ whole genome shotgun (WGS) entry which is preliminary data.</text>
</comment>
<name>A0ABS4GGF5_9FIRM</name>
<dbReference type="Proteomes" id="UP001519342">
    <property type="component" value="Unassembled WGS sequence"/>
</dbReference>
<proteinExistence type="predicted"/>
<dbReference type="Pfam" id="PF09338">
    <property type="entry name" value="Gly_reductase"/>
    <property type="match status" value="1"/>
</dbReference>